<reference evidence="5" key="3">
    <citation type="submission" date="2020-09" db="EMBL/GenBank/DDBJ databases">
        <title>Complete genome sequencing of Faecalibacillus intestinalis strain 14EGH31.</title>
        <authorList>
            <person name="Sakamoto M."/>
            <person name="Murakami T."/>
            <person name="Mori H."/>
        </authorList>
    </citation>
    <scope>NUCLEOTIDE SEQUENCE [LARGE SCALE GENOMIC DNA]</scope>
    <source>
        <strain evidence="5">14EGH31</strain>
    </source>
</reference>
<protein>
    <submittedName>
        <fullName evidence="3">Uncharacterized protein</fullName>
    </submittedName>
</protein>
<dbReference type="PROSITE" id="PS51257">
    <property type="entry name" value="PROKAR_LIPOPROTEIN"/>
    <property type="match status" value="1"/>
</dbReference>
<evidence type="ECO:0000313" key="4">
    <source>
        <dbReference type="Proteomes" id="UP000240974"/>
    </source>
</evidence>
<reference evidence="3 4" key="1">
    <citation type="journal article" date="2019" name="Int. J. Syst. Evol. Microbiol.">
        <title>Faecalibacillus intestinalis gen. nov., sp. nov. and Faecalibacillus faecis sp. nov., isolated from human faeces.</title>
        <authorList>
            <person name="Seo B."/>
            <person name="Jeon K."/>
            <person name="Baek I."/>
            <person name="Lee Y.M."/>
            <person name="Baek K."/>
            <person name="Ko G."/>
        </authorList>
    </citation>
    <scope>NUCLEOTIDE SEQUENCE [LARGE SCALE GENOMIC DNA]</scope>
    <source>
        <strain evidence="3 4">SNUG30099</strain>
    </source>
</reference>
<evidence type="ECO:0000313" key="2">
    <source>
        <dbReference type="EMBL" id="BCL58891.1"/>
    </source>
</evidence>
<dbReference type="Proteomes" id="UP000240974">
    <property type="component" value="Unassembled WGS sequence"/>
</dbReference>
<proteinExistence type="predicted"/>
<dbReference type="EMBL" id="PYLQ01000007">
    <property type="protein sequence ID" value="PST41487.1"/>
    <property type="molecule type" value="Genomic_DNA"/>
</dbReference>
<evidence type="ECO:0000256" key="1">
    <source>
        <dbReference type="SAM" id="SignalP"/>
    </source>
</evidence>
<dbReference type="AlphaFoldDB" id="A0A2T3G1U0"/>
<reference evidence="2" key="2">
    <citation type="journal article" date="2020" name="Microbiol. Resour. Announc.">
        <title>Complete Genome Sequence of Faecalibacillus intestinalis JCM 34082, Isolated from Feces from a Healthy Japanese Female.</title>
        <authorList>
            <person name="Sakamoto M."/>
            <person name="Ikeyama N."/>
            <person name="Toyoda A."/>
            <person name="Murakami T."/>
            <person name="Mori H."/>
            <person name="Ohkuma M."/>
        </authorList>
    </citation>
    <scope>NUCLEOTIDE SEQUENCE</scope>
    <source>
        <strain evidence="2">14EGH31</strain>
    </source>
</reference>
<gene>
    <name evidence="3" type="ORF">C7U54_06655</name>
    <name evidence="2" type="ORF">Fi14EGH31_26030</name>
</gene>
<dbReference type="GeneID" id="70581043"/>
<keyword evidence="4" id="KW-1185">Reference proteome</keyword>
<keyword evidence="1" id="KW-0732">Signal</keyword>
<name>A0A2T3G1U0_9FIRM</name>
<evidence type="ECO:0000313" key="5">
    <source>
        <dbReference type="Proteomes" id="UP000593842"/>
    </source>
</evidence>
<dbReference type="EMBL" id="AP024085">
    <property type="protein sequence ID" value="BCL58891.1"/>
    <property type="molecule type" value="Genomic_DNA"/>
</dbReference>
<dbReference type="RefSeq" id="WP_107029746.1">
    <property type="nucleotide sequence ID" value="NZ_AP024085.1"/>
</dbReference>
<feature type="chain" id="PRO_5044580514" evidence="1">
    <location>
        <begin position="27"/>
        <end position="107"/>
    </location>
</feature>
<accession>A0A2T3G1U0</accession>
<sequence length="107" mass="11543">MKNKKVITSILSLAFVFMFSLGCVSAATQTRNVVVYTTKDTSGLIICINEHKATCTNSKAKSTVSTKYLVTGGTQSIKNLDSGKTAQIKVIGRLGNAEQTKYSTIKF</sequence>
<evidence type="ECO:0000313" key="3">
    <source>
        <dbReference type="EMBL" id="PST41487.1"/>
    </source>
</evidence>
<dbReference type="KEGG" id="fit:Fi14EGH31_26030"/>
<dbReference type="Proteomes" id="UP000593842">
    <property type="component" value="Chromosome"/>
</dbReference>
<organism evidence="3 4">
    <name type="scientific">Faecalibacillus intestinalis</name>
    <dbReference type="NCBI Taxonomy" id="1982626"/>
    <lineage>
        <taxon>Bacteria</taxon>
        <taxon>Bacillati</taxon>
        <taxon>Bacillota</taxon>
        <taxon>Erysipelotrichia</taxon>
        <taxon>Erysipelotrichales</taxon>
        <taxon>Coprobacillaceae</taxon>
        <taxon>Faecalibacillus</taxon>
    </lineage>
</organism>
<feature type="signal peptide" evidence="1">
    <location>
        <begin position="1"/>
        <end position="26"/>
    </location>
</feature>